<reference evidence="4 5" key="1">
    <citation type="submission" date="2016-02" db="EMBL/GenBank/DDBJ databases">
        <authorList>
            <person name="Wen L."/>
            <person name="He K."/>
            <person name="Yang H."/>
        </authorList>
    </citation>
    <scope>NUCLEOTIDE SEQUENCE [LARGE SCALE GENOMIC DNA]</scope>
    <source>
        <strain evidence="4 5">TSA40</strain>
    </source>
</reference>
<comment type="similarity">
    <text evidence="1">Belongs to the short-chain dehydrogenases/reductases (SDR) family.</text>
</comment>
<dbReference type="PANTHER" id="PTHR42760:SF133">
    <property type="entry name" value="3-OXOACYL-[ACYL-CARRIER-PROTEIN] REDUCTASE"/>
    <property type="match status" value="1"/>
</dbReference>
<evidence type="ECO:0000256" key="1">
    <source>
        <dbReference type="ARBA" id="ARBA00006484"/>
    </source>
</evidence>
<dbReference type="Pfam" id="PF13561">
    <property type="entry name" value="adh_short_C2"/>
    <property type="match status" value="1"/>
</dbReference>
<protein>
    <submittedName>
        <fullName evidence="4">Short-chain dehydrogenase</fullName>
    </submittedName>
</protein>
<dbReference type="AlphaFoldDB" id="A0A254TEW9"/>
<dbReference type="SUPFAM" id="SSF51735">
    <property type="entry name" value="NAD(P)-binding Rossmann-fold domains"/>
    <property type="match status" value="1"/>
</dbReference>
<comment type="caution">
    <text evidence="4">The sequence shown here is derived from an EMBL/GenBank/DDBJ whole genome shotgun (WGS) entry which is preliminary data.</text>
</comment>
<dbReference type="PRINTS" id="PR00080">
    <property type="entry name" value="SDRFAMILY"/>
</dbReference>
<evidence type="ECO:0000256" key="2">
    <source>
        <dbReference type="ARBA" id="ARBA00023002"/>
    </source>
</evidence>
<proteinExistence type="inferred from homology"/>
<accession>A0A254TEW9</accession>
<dbReference type="SMART" id="SM00822">
    <property type="entry name" value="PKS_KR"/>
    <property type="match status" value="1"/>
</dbReference>
<gene>
    <name evidence="4" type="ORF">AYR66_18575</name>
</gene>
<dbReference type="EMBL" id="LSTO01000001">
    <property type="protein sequence ID" value="OWW21181.1"/>
    <property type="molecule type" value="Genomic_DNA"/>
</dbReference>
<keyword evidence="2" id="KW-0560">Oxidoreductase</keyword>
<evidence type="ECO:0000313" key="5">
    <source>
        <dbReference type="Proteomes" id="UP000197535"/>
    </source>
</evidence>
<dbReference type="InterPro" id="IPR036291">
    <property type="entry name" value="NAD(P)-bd_dom_sf"/>
</dbReference>
<dbReference type="InterPro" id="IPR020904">
    <property type="entry name" value="Sc_DH/Rdtase_CS"/>
</dbReference>
<dbReference type="Gene3D" id="3.40.50.720">
    <property type="entry name" value="NAD(P)-binding Rossmann-like Domain"/>
    <property type="match status" value="1"/>
</dbReference>
<keyword evidence="5" id="KW-1185">Reference proteome</keyword>
<dbReference type="OrthoDB" id="9793499at2"/>
<dbReference type="InterPro" id="IPR002347">
    <property type="entry name" value="SDR_fam"/>
</dbReference>
<evidence type="ECO:0000313" key="4">
    <source>
        <dbReference type="EMBL" id="OWW21181.1"/>
    </source>
</evidence>
<dbReference type="Proteomes" id="UP000197535">
    <property type="component" value="Unassembled WGS sequence"/>
</dbReference>
<dbReference type="GO" id="GO:0016616">
    <property type="term" value="F:oxidoreductase activity, acting on the CH-OH group of donors, NAD or NADP as acceptor"/>
    <property type="evidence" value="ECO:0007669"/>
    <property type="project" value="TreeGrafter"/>
</dbReference>
<sequence length="255" mass="25890">MNDSVKHTLSGQVAVIAGGTGGIGYAAARRLAECGAKVVLLTRSDTEKAAAMAAELPGSGHGALFAAIDDSATLRAAADAVQVRWGRADILVNSAGMTKPVPHKDLDALDDALIDQLFIANWRGPFATIRAFAPLLRASGNGLVVNVSSIAATTGIGSNVAYCAAKAGLDVMATSLGRALAPDIRVISVSPGVVDTTFVPGRDATFNEKQAATTPLKRIGSPDDIAAAIEACATTLKFVTGTTIQVDGGRHLGAA</sequence>
<evidence type="ECO:0000259" key="3">
    <source>
        <dbReference type="SMART" id="SM00822"/>
    </source>
</evidence>
<dbReference type="RefSeq" id="WP_088708034.1">
    <property type="nucleotide sequence ID" value="NZ_LSTO01000001.1"/>
</dbReference>
<name>A0A254TEW9_9BURK</name>
<dbReference type="PANTHER" id="PTHR42760">
    <property type="entry name" value="SHORT-CHAIN DEHYDROGENASES/REDUCTASES FAMILY MEMBER"/>
    <property type="match status" value="1"/>
</dbReference>
<dbReference type="PRINTS" id="PR00081">
    <property type="entry name" value="GDHRDH"/>
</dbReference>
<feature type="domain" description="Ketoreductase" evidence="3">
    <location>
        <begin position="12"/>
        <end position="197"/>
    </location>
</feature>
<dbReference type="PROSITE" id="PS00061">
    <property type="entry name" value="ADH_SHORT"/>
    <property type="match status" value="1"/>
</dbReference>
<dbReference type="InterPro" id="IPR057326">
    <property type="entry name" value="KR_dom"/>
</dbReference>
<dbReference type="CDD" id="cd05233">
    <property type="entry name" value="SDR_c"/>
    <property type="match status" value="1"/>
</dbReference>
<organism evidence="4 5">
    <name type="scientific">Noviherbaspirillum denitrificans</name>
    <dbReference type="NCBI Taxonomy" id="1968433"/>
    <lineage>
        <taxon>Bacteria</taxon>
        <taxon>Pseudomonadati</taxon>
        <taxon>Pseudomonadota</taxon>
        <taxon>Betaproteobacteria</taxon>
        <taxon>Burkholderiales</taxon>
        <taxon>Oxalobacteraceae</taxon>
        <taxon>Noviherbaspirillum</taxon>
    </lineage>
</organism>